<reference evidence="3 4" key="1">
    <citation type="submission" date="2019-07" db="EMBL/GenBank/DDBJ databases">
        <authorList>
            <person name="Huq M.A."/>
        </authorList>
    </citation>
    <scope>NUCLEOTIDE SEQUENCE [LARGE SCALE GENOMIC DNA]</scope>
    <source>
        <strain evidence="3 4">MAH-19</strain>
    </source>
</reference>
<dbReference type="OrthoDB" id="9800154at2"/>
<dbReference type="InterPro" id="IPR036513">
    <property type="entry name" value="STAS_dom_sf"/>
</dbReference>
<evidence type="ECO:0000256" key="1">
    <source>
        <dbReference type="ARBA" id="ARBA00022553"/>
    </source>
</evidence>
<dbReference type="Proteomes" id="UP000318733">
    <property type="component" value="Unassembled WGS sequence"/>
</dbReference>
<dbReference type="RefSeq" id="WP_144250660.1">
    <property type="nucleotide sequence ID" value="NZ_VLPK01000007.1"/>
</dbReference>
<accession>A0A556M8Y8</accession>
<organism evidence="3 4">
    <name type="scientific">Mucilaginibacter corticis</name>
    <dbReference type="NCBI Taxonomy" id="2597670"/>
    <lineage>
        <taxon>Bacteria</taxon>
        <taxon>Pseudomonadati</taxon>
        <taxon>Bacteroidota</taxon>
        <taxon>Sphingobacteriia</taxon>
        <taxon>Sphingobacteriales</taxon>
        <taxon>Sphingobacteriaceae</taxon>
        <taxon>Mucilaginibacter</taxon>
    </lineage>
</organism>
<dbReference type="PROSITE" id="PS50801">
    <property type="entry name" value="STAS"/>
    <property type="match status" value="1"/>
</dbReference>
<keyword evidence="4" id="KW-1185">Reference proteome</keyword>
<dbReference type="Gene3D" id="3.30.750.24">
    <property type="entry name" value="STAS domain"/>
    <property type="match status" value="1"/>
</dbReference>
<name>A0A556M8Y8_9SPHI</name>
<protein>
    <submittedName>
        <fullName evidence="3">STAS domain-containing protein</fullName>
    </submittedName>
</protein>
<dbReference type="InterPro" id="IPR002645">
    <property type="entry name" value="STAS_dom"/>
</dbReference>
<proteinExistence type="predicted"/>
<feature type="domain" description="STAS" evidence="2">
    <location>
        <begin position="159"/>
        <end position="270"/>
    </location>
</feature>
<keyword evidence="1" id="KW-0597">Phosphoprotein</keyword>
<dbReference type="EMBL" id="VLPK01000007">
    <property type="protein sequence ID" value="TSJ36369.1"/>
    <property type="molecule type" value="Genomic_DNA"/>
</dbReference>
<sequence length="287" mass="31716">MSQKANQLLKNKKKNILELWMKNQLADEGLREDLISNDELRSQSEELINALVTNLSGENFTNLDADEWSPVIEILGGIAITRARQGFSPRETGNFVFSLKEAILEVLQQEITGDQSNLYTESQKINRLMDSLSVVTFETFIKGREEVILRQTDEITEISTPVIRVWDGILALPIIGTLDSARTQIVMENLLQEIVETGSSIAILDISGVPAVDSLVAQHLIKTVSATRLMGAECIISGIRPEIAQTVVHLGIDLSNIITKASLASALAYSFRVMRLEVKKISTVSKP</sequence>
<gene>
    <name evidence="3" type="ORF">FO440_22960</name>
</gene>
<comment type="caution">
    <text evidence="3">The sequence shown here is derived from an EMBL/GenBank/DDBJ whole genome shotgun (WGS) entry which is preliminary data.</text>
</comment>
<dbReference type="PANTHER" id="PTHR33745">
    <property type="entry name" value="RSBT ANTAGONIST PROTEIN RSBS-RELATED"/>
    <property type="match status" value="1"/>
</dbReference>
<dbReference type="AlphaFoldDB" id="A0A556M8Y8"/>
<dbReference type="Pfam" id="PF01740">
    <property type="entry name" value="STAS"/>
    <property type="match status" value="1"/>
</dbReference>
<evidence type="ECO:0000313" key="3">
    <source>
        <dbReference type="EMBL" id="TSJ36369.1"/>
    </source>
</evidence>
<dbReference type="InterPro" id="IPR051932">
    <property type="entry name" value="Bact_StressResp_Reg"/>
</dbReference>
<dbReference type="Pfam" id="PF14361">
    <property type="entry name" value="RsbRD_N"/>
    <property type="match status" value="1"/>
</dbReference>
<dbReference type="SUPFAM" id="SSF52091">
    <property type="entry name" value="SpoIIaa-like"/>
    <property type="match status" value="1"/>
</dbReference>
<evidence type="ECO:0000259" key="2">
    <source>
        <dbReference type="PROSITE" id="PS50801"/>
    </source>
</evidence>
<dbReference type="PANTHER" id="PTHR33745:SF3">
    <property type="entry name" value="RSBT CO-ANTAGONIST PROTEIN RSBRC"/>
    <property type="match status" value="1"/>
</dbReference>
<dbReference type="InterPro" id="IPR025751">
    <property type="entry name" value="RsbRD_N_dom"/>
</dbReference>
<dbReference type="CDD" id="cd07041">
    <property type="entry name" value="STAS_RsbR_RsbS_like"/>
    <property type="match status" value="1"/>
</dbReference>
<evidence type="ECO:0000313" key="4">
    <source>
        <dbReference type="Proteomes" id="UP000318733"/>
    </source>
</evidence>